<dbReference type="InterPro" id="IPR019594">
    <property type="entry name" value="Glu/Gly-bd"/>
</dbReference>
<evidence type="ECO:0000256" key="6">
    <source>
        <dbReference type="ARBA" id="ARBA00023065"/>
    </source>
</evidence>
<dbReference type="EnsemblMetazoa" id="AALFPA23_021525.R31840">
    <property type="protein sequence ID" value="AALFPA23_021525.P31840"/>
    <property type="gene ID" value="AALFPA23_021525"/>
</dbReference>
<keyword evidence="10" id="KW-1071">Ligand-gated ion channel</keyword>
<evidence type="ECO:0000256" key="9">
    <source>
        <dbReference type="ARBA" id="ARBA00023180"/>
    </source>
</evidence>
<keyword evidence="11" id="KW-0407">Ion channel</keyword>
<keyword evidence="5 12" id="KW-1133">Transmembrane helix</keyword>
<name>A0ABM1ZTJ1_AEDAL</name>
<evidence type="ECO:0000256" key="7">
    <source>
        <dbReference type="ARBA" id="ARBA00023136"/>
    </source>
</evidence>
<dbReference type="Pfam" id="PF10613">
    <property type="entry name" value="Lig_chan-Glu_bd"/>
    <property type="match status" value="1"/>
</dbReference>
<dbReference type="SUPFAM" id="SSF53850">
    <property type="entry name" value="Periplasmic binding protein-like II"/>
    <property type="match status" value="1"/>
</dbReference>
<dbReference type="Pfam" id="PF24061">
    <property type="entry name" value="LBD_receptor"/>
    <property type="match status" value="1"/>
</dbReference>
<dbReference type="PANTHER" id="PTHR42643">
    <property type="entry name" value="IONOTROPIC RECEPTOR 20A-RELATED"/>
    <property type="match status" value="1"/>
</dbReference>
<evidence type="ECO:0000256" key="2">
    <source>
        <dbReference type="ARBA" id="ARBA00022448"/>
    </source>
</evidence>
<dbReference type="Gene3D" id="3.40.190.10">
    <property type="entry name" value="Periplasmic binding protein-like II"/>
    <property type="match status" value="1"/>
</dbReference>
<organism evidence="14 15">
    <name type="scientific">Aedes albopictus</name>
    <name type="common">Asian tiger mosquito</name>
    <name type="synonym">Stegomyia albopicta</name>
    <dbReference type="NCBI Taxonomy" id="7160"/>
    <lineage>
        <taxon>Eukaryota</taxon>
        <taxon>Metazoa</taxon>
        <taxon>Ecdysozoa</taxon>
        <taxon>Arthropoda</taxon>
        <taxon>Hexapoda</taxon>
        <taxon>Insecta</taxon>
        <taxon>Pterygota</taxon>
        <taxon>Neoptera</taxon>
        <taxon>Endopterygota</taxon>
        <taxon>Diptera</taxon>
        <taxon>Nematocera</taxon>
        <taxon>Culicoidea</taxon>
        <taxon>Culicidae</taxon>
        <taxon>Culicinae</taxon>
        <taxon>Aedini</taxon>
        <taxon>Aedes</taxon>
        <taxon>Stegomyia</taxon>
    </lineage>
</organism>
<evidence type="ECO:0000313" key="15">
    <source>
        <dbReference type="Proteomes" id="UP000069940"/>
    </source>
</evidence>
<evidence type="ECO:0000259" key="13">
    <source>
        <dbReference type="SMART" id="SM00918"/>
    </source>
</evidence>
<comment type="subcellular location">
    <subcellularLocation>
        <location evidence="1">Cell membrane</location>
        <topology evidence="1">Multi-pass membrane protein</topology>
    </subcellularLocation>
</comment>
<dbReference type="Gene3D" id="1.10.287.70">
    <property type="match status" value="1"/>
</dbReference>
<keyword evidence="6" id="KW-0406">Ion transport</keyword>
<feature type="transmembrane region" description="Helical" evidence="12">
    <location>
        <begin position="298"/>
        <end position="318"/>
    </location>
</feature>
<dbReference type="RefSeq" id="XP_029711597.1">
    <property type="nucleotide sequence ID" value="XM_029855737.1"/>
</dbReference>
<dbReference type="PANTHER" id="PTHR42643:SF30">
    <property type="entry name" value="IONOTROPIC RECEPTOR 40A-RELATED"/>
    <property type="match status" value="1"/>
</dbReference>
<accession>A0ABM1ZTJ1</accession>
<sequence>MNLGVTSNVIAEIIDTHYTIRQVPLLLMGESYQTHQDLINLIIRSLNQRRIVQLDSTIFDYSSWSYAVFIFQHYESLKNFIPQMESTKFDLFGYYTFVINTVTDSQIFDTFNTFWKLKIIRTVLVVVNDDHPDLYFYTPYSRSSCGSPTIHHTRDPSTAQLFMQRLNNFYNCSLRLGTFQTPPFVRINSAEPNRSATVSGFEGDLVTTLSGQLNFQLNVVTPPDNGEWGEARPQNSTGLMGILQDGTADFGIGCLGIIPQRNEILQPGRPHYTSRIVFAVPEGRPFTAFEKLFRPFKAVVWFTSAAIMSAFTVLVLILKFTSNTVRDFIYGNDNRTAFLNFFNVYFTGVLPRLPQRNFARTLLILWIIHCFIVRSLYQGSLFKYLQAESNQKAVETISEIEHSKLYYYIFKMSERFFQNNPRVLRRVHHLTPGNDTINVQMDALATGELRDGVLLVTLEHLAYHNTYHLDRGFVRCTRDAVSSYPMVIYYSKRTFLVRVLNRAIGNIETAGLMNYWIRRYGNYHFFPKALDHGEPQALRNEHLMGCYECVGVLLAIACGIFVLELVSVRFWGLKRLLEFLANK</sequence>
<evidence type="ECO:0000256" key="8">
    <source>
        <dbReference type="ARBA" id="ARBA00023170"/>
    </source>
</evidence>
<keyword evidence="8" id="KW-0675">Receptor</keyword>
<keyword evidence="3" id="KW-1003">Cell membrane</keyword>
<evidence type="ECO:0000256" key="12">
    <source>
        <dbReference type="SAM" id="Phobius"/>
    </source>
</evidence>
<protein>
    <recommendedName>
        <fullName evidence="13">Ionotropic glutamate receptor L-glutamate and glycine-binding domain-containing protein</fullName>
    </recommendedName>
</protein>
<dbReference type="Proteomes" id="UP000069940">
    <property type="component" value="Unassembled WGS sequence"/>
</dbReference>
<feature type="domain" description="Ionotropic glutamate receptor L-glutamate and glycine-binding" evidence="13">
    <location>
        <begin position="183"/>
        <end position="245"/>
    </location>
</feature>
<keyword evidence="4 12" id="KW-0812">Transmembrane</keyword>
<evidence type="ECO:0000256" key="5">
    <source>
        <dbReference type="ARBA" id="ARBA00022989"/>
    </source>
</evidence>
<keyword evidence="15" id="KW-1185">Reference proteome</keyword>
<feature type="transmembrane region" description="Helical" evidence="12">
    <location>
        <begin position="549"/>
        <end position="571"/>
    </location>
</feature>
<reference evidence="15" key="1">
    <citation type="journal article" date="2015" name="Proc. Natl. Acad. Sci. U.S.A.">
        <title>Genome sequence of the Asian Tiger mosquito, Aedes albopictus, reveals insights into its biology, genetics, and evolution.</title>
        <authorList>
            <person name="Chen X.G."/>
            <person name="Jiang X."/>
            <person name="Gu J."/>
            <person name="Xu M."/>
            <person name="Wu Y."/>
            <person name="Deng Y."/>
            <person name="Zhang C."/>
            <person name="Bonizzoni M."/>
            <person name="Dermauw W."/>
            <person name="Vontas J."/>
            <person name="Armbruster P."/>
            <person name="Huang X."/>
            <person name="Yang Y."/>
            <person name="Zhang H."/>
            <person name="He W."/>
            <person name="Peng H."/>
            <person name="Liu Y."/>
            <person name="Wu K."/>
            <person name="Chen J."/>
            <person name="Lirakis M."/>
            <person name="Topalis P."/>
            <person name="Van Leeuwen T."/>
            <person name="Hall A.B."/>
            <person name="Jiang X."/>
            <person name="Thorpe C."/>
            <person name="Mueller R.L."/>
            <person name="Sun C."/>
            <person name="Waterhouse R.M."/>
            <person name="Yan G."/>
            <person name="Tu Z.J."/>
            <person name="Fang X."/>
            <person name="James A.A."/>
        </authorList>
    </citation>
    <scope>NUCLEOTIDE SEQUENCE [LARGE SCALE GENOMIC DNA]</scope>
    <source>
        <strain evidence="15">Foshan</strain>
    </source>
</reference>
<dbReference type="InterPro" id="IPR052192">
    <property type="entry name" value="Insect_Ionotropic_Sensory_Rcpt"/>
</dbReference>
<keyword evidence="2" id="KW-0813">Transport</keyword>
<evidence type="ECO:0000256" key="11">
    <source>
        <dbReference type="ARBA" id="ARBA00023303"/>
    </source>
</evidence>
<reference evidence="14" key="2">
    <citation type="submission" date="2025-05" db="UniProtKB">
        <authorList>
            <consortium name="EnsemblMetazoa"/>
        </authorList>
    </citation>
    <scope>IDENTIFICATION</scope>
    <source>
        <strain evidence="14">Foshan</strain>
    </source>
</reference>
<evidence type="ECO:0000256" key="1">
    <source>
        <dbReference type="ARBA" id="ARBA00004651"/>
    </source>
</evidence>
<proteinExistence type="predicted"/>
<evidence type="ECO:0000256" key="4">
    <source>
        <dbReference type="ARBA" id="ARBA00022692"/>
    </source>
</evidence>
<keyword evidence="9" id="KW-0325">Glycoprotein</keyword>
<dbReference type="InterPro" id="IPR056198">
    <property type="entry name" value="LBD_receptor"/>
</dbReference>
<evidence type="ECO:0000313" key="14">
    <source>
        <dbReference type="EnsemblMetazoa" id="AALFPA23_021525.P31840"/>
    </source>
</evidence>
<dbReference type="GeneID" id="115256779"/>
<keyword evidence="7 12" id="KW-0472">Membrane</keyword>
<dbReference type="SMART" id="SM00918">
    <property type="entry name" value="Lig_chan-Glu_bd"/>
    <property type="match status" value="1"/>
</dbReference>
<evidence type="ECO:0000256" key="3">
    <source>
        <dbReference type="ARBA" id="ARBA00022475"/>
    </source>
</evidence>
<evidence type="ECO:0000256" key="10">
    <source>
        <dbReference type="ARBA" id="ARBA00023286"/>
    </source>
</evidence>